<evidence type="ECO:0000256" key="6">
    <source>
        <dbReference type="ARBA" id="ARBA00022777"/>
    </source>
</evidence>
<feature type="transmembrane region" description="Helical" evidence="9">
    <location>
        <begin position="12"/>
        <end position="33"/>
    </location>
</feature>
<evidence type="ECO:0000259" key="10">
    <source>
        <dbReference type="PROSITE" id="PS50109"/>
    </source>
</evidence>
<keyword evidence="4" id="KW-0808">Transferase</keyword>
<keyword evidence="9" id="KW-0812">Transmembrane</keyword>
<dbReference type="Proteomes" id="UP000198711">
    <property type="component" value="Unassembled WGS sequence"/>
</dbReference>
<comment type="catalytic activity">
    <reaction evidence="1">
        <text>ATP + protein L-histidine = ADP + protein N-phospho-L-histidine.</text>
        <dbReference type="EC" id="2.7.13.3"/>
    </reaction>
</comment>
<dbReference type="RefSeq" id="WP_092725905.1">
    <property type="nucleotide sequence ID" value="NZ_FNNO01000015.1"/>
</dbReference>
<dbReference type="GO" id="GO:0046983">
    <property type="term" value="F:protein dimerization activity"/>
    <property type="evidence" value="ECO:0007669"/>
    <property type="project" value="InterPro"/>
</dbReference>
<keyword evidence="6" id="KW-0418">Kinase</keyword>
<dbReference type="InterPro" id="IPR003594">
    <property type="entry name" value="HATPase_dom"/>
</dbReference>
<evidence type="ECO:0000313" key="11">
    <source>
        <dbReference type="EMBL" id="SDX40632.1"/>
    </source>
</evidence>
<dbReference type="SMART" id="SM00387">
    <property type="entry name" value="HATPase_c"/>
    <property type="match status" value="1"/>
</dbReference>
<evidence type="ECO:0000256" key="8">
    <source>
        <dbReference type="ARBA" id="ARBA00023012"/>
    </source>
</evidence>
<comment type="caution">
    <text evidence="11">The sequence shown here is derived from an EMBL/GenBank/DDBJ whole genome shotgun (WGS) entry which is preliminary data.</text>
</comment>
<dbReference type="InterPro" id="IPR036890">
    <property type="entry name" value="HATPase_C_sf"/>
</dbReference>
<keyword evidence="9" id="KW-0472">Membrane</keyword>
<protein>
    <recommendedName>
        <fullName evidence="2">histidine kinase</fullName>
        <ecNumber evidence="2">2.7.13.3</ecNumber>
    </recommendedName>
</protein>
<dbReference type="EMBL" id="FNNO01000015">
    <property type="protein sequence ID" value="SDX40632.1"/>
    <property type="molecule type" value="Genomic_DNA"/>
</dbReference>
<evidence type="ECO:0000256" key="2">
    <source>
        <dbReference type="ARBA" id="ARBA00012438"/>
    </source>
</evidence>
<name>A0A8X8LEV3_9BACT</name>
<dbReference type="PANTHER" id="PTHR24421:SF10">
    <property type="entry name" value="NITRATE_NITRITE SENSOR PROTEIN NARQ"/>
    <property type="match status" value="1"/>
</dbReference>
<evidence type="ECO:0000256" key="3">
    <source>
        <dbReference type="ARBA" id="ARBA00022553"/>
    </source>
</evidence>
<accession>A0A8X8LEV3</accession>
<keyword evidence="5" id="KW-0547">Nucleotide-binding</keyword>
<dbReference type="CDD" id="cd16917">
    <property type="entry name" value="HATPase_UhpB-NarQ-NarX-like"/>
    <property type="match status" value="1"/>
</dbReference>
<dbReference type="GO" id="GO:0016020">
    <property type="term" value="C:membrane"/>
    <property type="evidence" value="ECO:0007669"/>
    <property type="project" value="InterPro"/>
</dbReference>
<keyword evidence="9" id="KW-1133">Transmembrane helix</keyword>
<dbReference type="AlphaFoldDB" id="A0A8X8LEV3"/>
<evidence type="ECO:0000256" key="5">
    <source>
        <dbReference type="ARBA" id="ARBA00022741"/>
    </source>
</evidence>
<dbReference type="SUPFAM" id="SSF55874">
    <property type="entry name" value="ATPase domain of HSP90 chaperone/DNA topoisomerase II/histidine kinase"/>
    <property type="match status" value="1"/>
</dbReference>
<gene>
    <name evidence="11" type="ORF">SAMN05444410_11532</name>
</gene>
<keyword evidence="7" id="KW-0067">ATP-binding</keyword>
<dbReference type="Gene3D" id="3.30.565.10">
    <property type="entry name" value="Histidine kinase-like ATPase, C-terminal domain"/>
    <property type="match status" value="1"/>
</dbReference>
<proteinExistence type="predicted"/>
<evidence type="ECO:0000256" key="7">
    <source>
        <dbReference type="ARBA" id="ARBA00022840"/>
    </source>
</evidence>
<dbReference type="GO" id="GO:0005524">
    <property type="term" value="F:ATP binding"/>
    <property type="evidence" value="ECO:0007669"/>
    <property type="project" value="UniProtKB-KW"/>
</dbReference>
<reference evidence="11 12" key="1">
    <citation type="submission" date="2016-10" db="EMBL/GenBank/DDBJ databases">
        <authorList>
            <person name="Varghese N."/>
            <person name="Submissions S."/>
        </authorList>
    </citation>
    <scope>NUCLEOTIDE SEQUENCE [LARGE SCALE GENOMIC DNA]</scope>
    <source>
        <strain evidence="11 12">DSM 25353</strain>
    </source>
</reference>
<dbReference type="GO" id="GO:0000155">
    <property type="term" value="F:phosphorelay sensor kinase activity"/>
    <property type="evidence" value="ECO:0007669"/>
    <property type="project" value="InterPro"/>
</dbReference>
<dbReference type="InterPro" id="IPR050482">
    <property type="entry name" value="Sensor_HK_TwoCompSys"/>
</dbReference>
<keyword evidence="8" id="KW-0902">Two-component regulatory system</keyword>
<dbReference type="Pfam" id="PF02518">
    <property type="entry name" value="HATPase_c"/>
    <property type="match status" value="1"/>
</dbReference>
<dbReference type="InterPro" id="IPR011712">
    <property type="entry name" value="Sig_transdc_His_kin_sub3_dim/P"/>
</dbReference>
<sequence>MSKENPEILLQAVVTFIVAVFLIGFILLVVRLIQRGKRLQEEEIKRFKVIHEKKLLETQIETQEEILKNVSMEIHDNVSQILLLANVNLSLFQFAETPEQSFSLIAESKRLISSAMEDLSELSRNIHSDRISEIGIDEAIRNELDWLSKKGAIKTNFFDDTDGKTITLPNETQLVLFRMHQEAIKNILKHAEAKTVSYLFESVPGGITLTIEDDGKGFEPETVKNGIGLRSLHSRAELIKGSIQIKSSVAEGTHICIFIPFAE</sequence>
<evidence type="ECO:0000313" key="12">
    <source>
        <dbReference type="Proteomes" id="UP000198711"/>
    </source>
</evidence>
<dbReference type="PROSITE" id="PS50109">
    <property type="entry name" value="HIS_KIN"/>
    <property type="match status" value="1"/>
</dbReference>
<organism evidence="11 12">
    <name type="scientific">Hydrobacter penzbergensis</name>
    <dbReference type="NCBI Taxonomy" id="1235997"/>
    <lineage>
        <taxon>Bacteria</taxon>
        <taxon>Pseudomonadati</taxon>
        <taxon>Bacteroidota</taxon>
        <taxon>Chitinophagia</taxon>
        <taxon>Chitinophagales</taxon>
        <taxon>Chitinophagaceae</taxon>
        <taxon>Hydrobacter</taxon>
    </lineage>
</organism>
<keyword evidence="3" id="KW-0597">Phosphoprotein</keyword>
<dbReference type="EC" id="2.7.13.3" evidence="2"/>
<feature type="domain" description="Histidine kinase" evidence="10">
    <location>
        <begin position="69"/>
        <end position="263"/>
    </location>
</feature>
<keyword evidence="12" id="KW-1185">Reference proteome</keyword>
<dbReference type="Pfam" id="PF07730">
    <property type="entry name" value="HisKA_3"/>
    <property type="match status" value="1"/>
</dbReference>
<evidence type="ECO:0000256" key="9">
    <source>
        <dbReference type="SAM" id="Phobius"/>
    </source>
</evidence>
<evidence type="ECO:0000256" key="1">
    <source>
        <dbReference type="ARBA" id="ARBA00000085"/>
    </source>
</evidence>
<dbReference type="InterPro" id="IPR005467">
    <property type="entry name" value="His_kinase_dom"/>
</dbReference>
<dbReference type="PANTHER" id="PTHR24421">
    <property type="entry name" value="NITRATE/NITRITE SENSOR PROTEIN NARX-RELATED"/>
    <property type="match status" value="1"/>
</dbReference>
<evidence type="ECO:0000256" key="4">
    <source>
        <dbReference type="ARBA" id="ARBA00022679"/>
    </source>
</evidence>